<gene>
    <name evidence="2" type="ORF">CRM82_16175</name>
</gene>
<evidence type="ECO:0000313" key="2">
    <source>
        <dbReference type="EMBL" id="PEH89936.1"/>
    </source>
</evidence>
<dbReference type="RefSeq" id="WP_083520227.1">
    <property type="nucleotide sequence ID" value="NZ_PDEA01000001.1"/>
</dbReference>
<accession>A0A2A7UXM1</accession>
<evidence type="ECO:0000313" key="3">
    <source>
        <dbReference type="Proteomes" id="UP000220246"/>
    </source>
</evidence>
<name>A0A2A7UXM1_COMTR</name>
<reference evidence="3" key="1">
    <citation type="submission" date="2017-09" db="EMBL/GenBank/DDBJ databases">
        <title>FDA dAtabase for Regulatory Grade micrObial Sequences (FDA-ARGOS): Supporting development and validation of Infectious Disease Dx tests.</title>
        <authorList>
            <person name="Minogue T."/>
            <person name="Wolcott M."/>
            <person name="Wasieloski L."/>
            <person name="Aguilar W."/>
            <person name="Moore D."/>
            <person name="Tallon L."/>
            <person name="Sadzewicz L."/>
            <person name="Ott S."/>
            <person name="Zhao X."/>
            <person name="Nagaraj S."/>
            <person name="Vavikolanu K."/>
            <person name="Aluvathingal J."/>
            <person name="Nadendla S."/>
            <person name="Sichtig H."/>
        </authorList>
    </citation>
    <scope>NUCLEOTIDE SEQUENCE [LARGE SCALE GENOMIC DNA]</scope>
    <source>
        <strain evidence="3">FDAARGOS_394</strain>
    </source>
</reference>
<dbReference type="Proteomes" id="UP000220246">
    <property type="component" value="Unassembled WGS sequence"/>
</dbReference>
<dbReference type="PIRSF" id="PIRSF017082">
    <property type="entry name" value="YflP"/>
    <property type="match status" value="1"/>
</dbReference>
<dbReference type="STRING" id="1219032.GCA_001515545_00601"/>
<dbReference type="GeneID" id="80802163"/>
<evidence type="ECO:0000256" key="1">
    <source>
        <dbReference type="ARBA" id="ARBA00006987"/>
    </source>
</evidence>
<dbReference type="CDD" id="cd07012">
    <property type="entry name" value="PBP2_Bug_TTT"/>
    <property type="match status" value="1"/>
</dbReference>
<dbReference type="InterPro" id="IPR042100">
    <property type="entry name" value="Bug_dom1"/>
</dbReference>
<dbReference type="Gene3D" id="3.40.190.150">
    <property type="entry name" value="Bordetella uptake gene, domain 1"/>
    <property type="match status" value="1"/>
</dbReference>
<proteinExistence type="inferred from homology"/>
<dbReference type="AlphaFoldDB" id="A0A2A7UXM1"/>
<dbReference type="Gene3D" id="3.40.190.10">
    <property type="entry name" value="Periplasmic binding protein-like II"/>
    <property type="match status" value="1"/>
</dbReference>
<organism evidence="2 3">
    <name type="scientific">Comamonas terrigena</name>
    <dbReference type="NCBI Taxonomy" id="32013"/>
    <lineage>
        <taxon>Bacteria</taxon>
        <taxon>Pseudomonadati</taxon>
        <taxon>Pseudomonadota</taxon>
        <taxon>Betaproteobacteria</taxon>
        <taxon>Burkholderiales</taxon>
        <taxon>Comamonadaceae</taxon>
        <taxon>Comamonas</taxon>
    </lineage>
</organism>
<dbReference type="InterPro" id="IPR005064">
    <property type="entry name" value="BUG"/>
</dbReference>
<dbReference type="SUPFAM" id="SSF53850">
    <property type="entry name" value="Periplasmic binding protein-like II"/>
    <property type="match status" value="1"/>
</dbReference>
<protein>
    <submittedName>
        <fullName evidence="2">Tripartite tricarboxylate transporter substrate binding protein</fullName>
    </submittedName>
</protein>
<dbReference type="EMBL" id="PDEA01000001">
    <property type="protein sequence ID" value="PEH89936.1"/>
    <property type="molecule type" value="Genomic_DNA"/>
</dbReference>
<dbReference type="PANTHER" id="PTHR42928">
    <property type="entry name" value="TRICARBOXYLATE-BINDING PROTEIN"/>
    <property type="match status" value="1"/>
</dbReference>
<comment type="similarity">
    <text evidence="1">Belongs to the UPF0065 (bug) family.</text>
</comment>
<comment type="caution">
    <text evidence="2">The sequence shown here is derived from an EMBL/GenBank/DDBJ whole genome shotgun (WGS) entry which is preliminary data.</text>
</comment>
<dbReference type="PANTHER" id="PTHR42928:SF5">
    <property type="entry name" value="BLR1237 PROTEIN"/>
    <property type="match status" value="1"/>
</dbReference>
<dbReference type="OrthoDB" id="8678477at2"/>
<keyword evidence="3" id="KW-1185">Reference proteome</keyword>
<dbReference type="Pfam" id="PF03401">
    <property type="entry name" value="TctC"/>
    <property type="match status" value="1"/>
</dbReference>
<sequence>MKNTAPLLASAAATADAISALVSNTCVQPLNRRKAMGLLLAGAAAAHQVQAQVLAPSTAGTASAAGADTRFPRNKIVKIVVAYPPAGDTGILGQLIAELLSAQWGSNVMVEYKPGATGIIGTREVIANAPDGYTLLVAPNSVAIAPHLTPSYDVLKDLTPIAKLIDQPIIAVVNSASGITDLRTLVQKAKAGALPGYASPGHGSTMHIVGELFNQVAGMQLQEIPYKGTMPAITDLVGGQVPLMYTTLNPVQNFLKTGQLRAIGIIAPQRVSFLPQVPTFAESGYPQVYISTWQALLGPANMPAALVQQINHSVNAALQTPKAKALLQQWAMQPVTESPQALKHTLEQDYARYGKLISQLHIS</sequence>